<accession>A0ABU7VYN9</accession>
<feature type="transmembrane region" description="Helical" evidence="1">
    <location>
        <begin position="109"/>
        <end position="127"/>
    </location>
</feature>
<name>A0ABU7VYN9_9BACL</name>
<reference evidence="2 3" key="1">
    <citation type="submission" date="2024-02" db="EMBL/GenBank/DDBJ databases">
        <title>A nitrogen-fixing paenibacillus bacterium.</title>
        <authorList>
            <person name="Zhang W.L."/>
            <person name="Chen S.F."/>
        </authorList>
    </citation>
    <scope>NUCLEOTIDE SEQUENCE [LARGE SCALE GENOMIC DNA]</scope>
    <source>
        <strain evidence="2 3">M1</strain>
    </source>
</reference>
<feature type="transmembrane region" description="Helical" evidence="1">
    <location>
        <begin position="50"/>
        <end position="68"/>
    </location>
</feature>
<feature type="transmembrane region" description="Helical" evidence="1">
    <location>
        <begin position="20"/>
        <end position="38"/>
    </location>
</feature>
<dbReference type="InterPro" id="IPR023804">
    <property type="entry name" value="DUF3792_TM"/>
</dbReference>
<evidence type="ECO:0000313" key="2">
    <source>
        <dbReference type="EMBL" id="MEF2968887.1"/>
    </source>
</evidence>
<dbReference type="EMBL" id="JAZHPZ010000020">
    <property type="protein sequence ID" value="MEF2968887.1"/>
    <property type="molecule type" value="Genomic_DNA"/>
</dbReference>
<organism evidence="2 3">
    <name type="scientific">Paenibacillus haidiansis</name>
    <dbReference type="NCBI Taxonomy" id="1574488"/>
    <lineage>
        <taxon>Bacteria</taxon>
        <taxon>Bacillati</taxon>
        <taxon>Bacillota</taxon>
        <taxon>Bacilli</taxon>
        <taxon>Bacillales</taxon>
        <taxon>Paenibacillaceae</taxon>
        <taxon>Paenibacillus</taxon>
    </lineage>
</organism>
<feature type="transmembrane region" description="Helical" evidence="1">
    <location>
        <begin position="75"/>
        <end position="97"/>
    </location>
</feature>
<evidence type="ECO:0000256" key="1">
    <source>
        <dbReference type="SAM" id="Phobius"/>
    </source>
</evidence>
<gene>
    <name evidence="2" type="ORF">V3851_24170</name>
</gene>
<dbReference type="Pfam" id="PF12670">
    <property type="entry name" value="DUF3792"/>
    <property type="match status" value="1"/>
</dbReference>
<dbReference type="Proteomes" id="UP001306950">
    <property type="component" value="Unassembled WGS sequence"/>
</dbReference>
<evidence type="ECO:0000313" key="3">
    <source>
        <dbReference type="Proteomes" id="UP001306950"/>
    </source>
</evidence>
<keyword evidence="3" id="KW-1185">Reference proteome</keyword>
<proteinExistence type="predicted"/>
<dbReference type="RefSeq" id="WP_331849006.1">
    <property type="nucleotide sequence ID" value="NZ_JAZHPZ010000020.1"/>
</dbReference>
<keyword evidence="1" id="KW-0812">Transmembrane</keyword>
<keyword evidence="1" id="KW-0472">Membrane</keyword>
<keyword evidence="1" id="KW-1133">Transmembrane helix</keyword>
<comment type="caution">
    <text evidence="2">The sequence shown here is derived from an EMBL/GenBank/DDBJ whole genome shotgun (WGS) entry which is preliminary data.</text>
</comment>
<protein>
    <submittedName>
        <fullName evidence="2">TIGR04086 family membrane protein</fullName>
    </submittedName>
</protein>
<sequence>MHFIRRLFSFRLSHPTFSGLWYAFLWMMIGALILSLLLQSGVMDEENLTLYTYLVHSVSLLAGGLVSGKRAGQKGLYQGSLTGLFYGILLLVISFLALDNSLGLTEVALVLPALLLGAIGGVFGVNLKRR</sequence>
<dbReference type="NCBIfam" id="TIGR04086">
    <property type="entry name" value="TIGR04086_membr"/>
    <property type="match status" value="1"/>
</dbReference>